<dbReference type="EMBL" id="KL648432">
    <property type="protein sequence ID" value="KEY70490.1"/>
    <property type="molecule type" value="Genomic_DNA"/>
</dbReference>
<dbReference type="AlphaFoldDB" id="A0A084AYW1"/>
<feature type="region of interest" description="Disordered" evidence="1">
    <location>
        <begin position="71"/>
        <end position="96"/>
    </location>
</feature>
<dbReference type="Proteomes" id="UP000028045">
    <property type="component" value="Unassembled WGS sequence"/>
</dbReference>
<reference evidence="2 3" key="1">
    <citation type="journal article" date="2014" name="BMC Genomics">
        <title>Comparative genome sequencing reveals chemotype-specific gene clusters in the toxigenic black mold Stachybotrys.</title>
        <authorList>
            <person name="Semeiks J."/>
            <person name="Borek D."/>
            <person name="Otwinowski Z."/>
            <person name="Grishin N.V."/>
        </authorList>
    </citation>
    <scope>NUCLEOTIDE SEQUENCE [LARGE SCALE GENOMIC DNA]</scope>
    <source>
        <strain evidence="3">CBS 109288 / IBT 7711</strain>
    </source>
</reference>
<gene>
    <name evidence="2" type="ORF">S7711_10598</name>
</gene>
<protein>
    <submittedName>
        <fullName evidence="2">Uncharacterized protein</fullName>
    </submittedName>
</protein>
<name>A0A084AYW1_STACB</name>
<evidence type="ECO:0000256" key="1">
    <source>
        <dbReference type="SAM" id="MobiDB-lite"/>
    </source>
</evidence>
<dbReference type="HOGENOM" id="CLU_1504402_0_0_1"/>
<evidence type="ECO:0000313" key="2">
    <source>
        <dbReference type="EMBL" id="KEY70490.1"/>
    </source>
</evidence>
<keyword evidence="3" id="KW-1185">Reference proteome</keyword>
<evidence type="ECO:0000313" key="3">
    <source>
        <dbReference type="Proteomes" id="UP000028045"/>
    </source>
</evidence>
<organism evidence="2 3">
    <name type="scientific">Stachybotrys chartarum (strain CBS 109288 / IBT 7711)</name>
    <name type="common">Toxic black mold</name>
    <name type="synonym">Stilbospora chartarum</name>
    <dbReference type="NCBI Taxonomy" id="1280523"/>
    <lineage>
        <taxon>Eukaryota</taxon>
        <taxon>Fungi</taxon>
        <taxon>Dikarya</taxon>
        <taxon>Ascomycota</taxon>
        <taxon>Pezizomycotina</taxon>
        <taxon>Sordariomycetes</taxon>
        <taxon>Hypocreomycetidae</taxon>
        <taxon>Hypocreales</taxon>
        <taxon>Stachybotryaceae</taxon>
        <taxon>Stachybotrys</taxon>
    </lineage>
</organism>
<accession>A0A084AYW1</accession>
<sequence length="179" mass="19179">MNKGNQLATATTLHLHDAIDLNGESFSLPALCSPAGRGQPTAGLAGAEGCSRRIFQNPPAATPPDSFLFRAPWRQQTRRNPSPPAPTRSDWTPCDRLGSEMNSCPLTSQEHQVAGDVANETRPTTLCQDYTMDAAPAEIHHKGSSSHKSATGSQVRLQGETRKHLFSCKKGPIAAIVLV</sequence>
<proteinExistence type="predicted"/>